<name>A0AAV0Q2Q1_9ROSI</name>
<evidence type="ECO:0000256" key="1">
    <source>
        <dbReference type="SAM" id="MobiDB-lite"/>
    </source>
</evidence>
<dbReference type="GO" id="GO:0030295">
    <property type="term" value="F:protein kinase activator activity"/>
    <property type="evidence" value="ECO:0007669"/>
    <property type="project" value="TreeGrafter"/>
</dbReference>
<keyword evidence="4" id="KW-1185">Reference proteome</keyword>
<reference evidence="3" key="1">
    <citation type="submission" date="2022-08" db="EMBL/GenBank/DDBJ databases">
        <authorList>
            <person name="Gutierrez-Valencia J."/>
        </authorList>
    </citation>
    <scope>NUCLEOTIDE SEQUENCE</scope>
</reference>
<dbReference type="InterPro" id="IPR027330">
    <property type="entry name" value="TPX2_central_dom"/>
</dbReference>
<proteinExistence type="predicted"/>
<dbReference type="GO" id="GO:0005880">
    <property type="term" value="C:nuclear microtubule"/>
    <property type="evidence" value="ECO:0007669"/>
    <property type="project" value="TreeGrafter"/>
</dbReference>
<dbReference type="PANTHER" id="PTHR14326:SF15">
    <property type="entry name" value="OS06G0130200 PROTEIN"/>
    <property type="match status" value="1"/>
</dbReference>
<feature type="compositionally biased region" description="Polar residues" evidence="1">
    <location>
        <begin position="372"/>
        <end position="387"/>
    </location>
</feature>
<feature type="domain" description="TPX2 central" evidence="2">
    <location>
        <begin position="256"/>
        <end position="423"/>
    </location>
</feature>
<protein>
    <recommendedName>
        <fullName evidence="2">TPX2 central domain-containing protein</fullName>
    </recommendedName>
</protein>
<dbReference type="AlphaFoldDB" id="A0AAV0Q2Q1"/>
<gene>
    <name evidence="3" type="ORF">LITE_LOCUS40887</name>
</gene>
<dbReference type="InterPro" id="IPR009675">
    <property type="entry name" value="TPX2_fam"/>
</dbReference>
<evidence type="ECO:0000313" key="4">
    <source>
        <dbReference type="Proteomes" id="UP001154282"/>
    </source>
</evidence>
<feature type="region of interest" description="Disordered" evidence="1">
    <location>
        <begin position="365"/>
        <end position="387"/>
    </location>
</feature>
<dbReference type="PANTHER" id="PTHR14326">
    <property type="entry name" value="TARGETING PROTEIN FOR XKLP2"/>
    <property type="match status" value="1"/>
</dbReference>
<dbReference type="GO" id="GO:0008017">
    <property type="term" value="F:microtubule binding"/>
    <property type="evidence" value="ECO:0007669"/>
    <property type="project" value="TreeGrafter"/>
</dbReference>
<dbReference type="GO" id="GO:0090307">
    <property type="term" value="P:mitotic spindle assembly"/>
    <property type="evidence" value="ECO:0007669"/>
    <property type="project" value="TreeGrafter"/>
</dbReference>
<dbReference type="EMBL" id="CAMGYJ010000009">
    <property type="protein sequence ID" value="CAI0476691.1"/>
    <property type="molecule type" value="Genomic_DNA"/>
</dbReference>
<evidence type="ECO:0000259" key="2">
    <source>
        <dbReference type="Pfam" id="PF12214"/>
    </source>
</evidence>
<dbReference type="Proteomes" id="UP001154282">
    <property type="component" value="Unassembled WGS sequence"/>
</dbReference>
<evidence type="ECO:0000313" key="3">
    <source>
        <dbReference type="EMBL" id="CAI0476691.1"/>
    </source>
</evidence>
<comment type="caution">
    <text evidence="3">The sequence shown here is derived from an EMBL/GenBank/DDBJ whole genome shotgun (WGS) entry which is preliminary data.</text>
</comment>
<dbReference type="Pfam" id="PF12214">
    <property type="entry name" value="TPX2_importin"/>
    <property type="match status" value="1"/>
</dbReference>
<sequence length="538" mass="60030">DYPFISLPVLDLDCCYSEERAGTTVLQLSGTHLISQPNGVSESSWVMEVELFYYEAREVDPDYEFDAPMFFDFSREETFAEALLAERWFGAAPSYPPSPFVAKFVLGEEIMLQNINTSPKPKGDGYVTTLPNDEDGGVLGPESAAVGDDHKAGFIIYNHQSSDKFNAKANLLKPKSRGCSTLMRPTASLLAKQTRVPHSGSSRFQMALDQKEKSVHNSSMVENQAAKRQKLEGGHLQKVGDANPQTDFLHKAPAKLRLTIPREPDFETAHRAHRTRPMITSEIEHTTVAVRRFKARPLNRKILEAPSLPIPKKSTPRLPEFQEFHLKTSERAKQHTSAVSFSSLQCSSSNQGMDKQATISVAEMGRRESRRPSTLNVTKQDGQSTSHVFKARPLNKKILSSKGDIGVFRNSKRQTTVPMEFNLHTDKRPHHNPPIDLFSKLSLKSEIQLSLEPLSQFTRPNPAAKVVSLFKGSKENQLNPLQTDRKMLHVPKGRQSGFSGMQIHPGSNGCNSEVGNQYGVRYAARKKEFGHPVRVAEA</sequence>
<dbReference type="GO" id="GO:0005819">
    <property type="term" value="C:spindle"/>
    <property type="evidence" value="ECO:0007669"/>
    <property type="project" value="InterPro"/>
</dbReference>
<dbReference type="GO" id="GO:0060236">
    <property type="term" value="P:regulation of mitotic spindle organization"/>
    <property type="evidence" value="ECO:0007669"/>
    <property type="project" value="InterPro"/>
</dbReference>
<feature type="non-terminal residue" evidence="3">
    <location>
        <position position="1"/>
    </location>
</feature>
<accession>A0AAV0Q2Q1</accession>
<organism evidence="3 4">
    <name type="scientific">Linum tenue</name>
    <dbReference type="NCBI Taxonomy" id="586396"/>
    <lineage>
        <taxon>Eukaryota</taxon>
        <taxon>Viridiplantae</taxon>
        <taxon>Streptophyta</taxon>
        <taxon>Embryophyta</taxon>
        <taxon>Tracheophyta</taxon>
        <taxon>Spermatophyta</taxon>
        <taxon>Magnoliopsida</taxon>
        <taxon>eudicotyledons</taxon>
        <taxon>Gunneridae</taxon>
        <taxon>Pentapetalae</taxon>
        <taxon>rosids</taxon>
        <taxon>fabids</taxon>
        <taxon>Malpighiales</taxon>
        <taxon>Linaceae</taxon>
        <taxon>Linum</taxon>
    </lineage>
</organism>